<dbReference type="GO" id="GO:0055038">
    <property type="term" value="C:recycling endosome membrane"/>
    <property type="evidence" value="ECO:0007669"/>
    <property type="project" value="UniProtKB-SubCell"/>
</dbReference>
<evidence type="ECO:0000256" key="10">
    <source>
        <dbReference type="ARBA" id="ARBA00055808"/>
    </source>
</evidence>
<evidence type="ECO:0000313" key="15">
    <source>
        <dbReference type="Proteomes" id="UP000694404"/>
    </source>
</evidence>
<dbReference type="PANTHER" id="PTHR12191:SF21">
    <property type="entry name" value="ZINC TRANSPORTER ZIP4"/>
    <property type="match status" value="1"/>
</dbReference>
<comment type="similarity">
    <text evidence="2">Belongs to the ZIP transporter (TC 2.A.5) family.</text>
</comment>
<feature type="region of interest" description="Disordered" evidence="11">
    <location>
        <begin position="208"/>
        <end position="235"/>
    </location>
</feature>
<keyword evidence="6 12" id="KW-0472">Membrane</keyword>
<protein>
    <recommendedName>
        <fullName evidence="7">Zinc transporter ZIP4</fullName>
    </recommendedName>
    <alternativeName>
        <fullName evidence="9">Solute carrier family 39 member 4</fullName>
    </alternativeName>
    <alternativeName>
        <fullName evidence="8">Zrt- and Irt-like protein 4</fullName>
    </alternativeName>
</protein>
<feature type="transmembrane region" description="Helical" evidence="12">
    <location>
        <begin position="476"/>
        <end position="496"/>
    </location>
</feature>
<comment type="function">
    <text evidence="10">Selective transporter that mediates the uptake of Zn(2+). Plays an essential role for dietary zinc uptake from small intestine. The Zn(2+) uniporter activity is regulated by zinc availability. Also exhibits polyspecific binding and transport of Cu(2+), Cd(2+) and possibly Ni(2+) but at higher concentrations.</text>
</comment>
<evidence type="ECO:0000256" key="6">
    <source>
        <dbReference type="ARBA" id="ARBA00023136"/>
    </source>
</evidence>
<feature type="transmembrane region" description="Helical" evidence="12">
    <location>
        <begin position="502"/>
        <end position="519"/>
    </location>
</feature>
<organism evidence="14 15">
    <name type="scientific">Chelonoidis abingdonii</name>
    <name type="common">Abingdon island giant tortoise</name>
    <name type="synonym">Testudo abingdonii</name>
    <dbReference type="NCBI Taxonomy" id="106734"/>
    <lineage>
        <taxon>Eukaryota</taxon>
        <taxon>Metazoa</taxon>
        <taxon>Chordata</taxon>
        <taxon>Craniata</taxon>
        <taxon>Vertebrata</taxon>
        <taxon>Euteleostomi</taxon>
        <taxon>Archelosauria</taxon>
        <taxon>Testudinata</taxon>
        <taxon>Testudines</taxon>
        <taxon>Cryptodira</taxon>
        <taxon>Durocryptodira</taxon>
        <taxon>Testudinoidea</taxon>
        <taxon>Testudinidae</taxon>
        <taxon>Chelonoidis</taxon>
    </lineage>
</organism>
<evidence type="ECO:0000256" key="7">
    <source>
        <dbReference type="ARBA" id="ARBA00039394"/>
    </source>
</evidence>
<evidence type="ECO:0000256" key="12">
    <source>
        <dbReference type="SAM" id="Phobius"/>
    </source>
</evidence>
<evidence type="ECO:0000256" key="3">
    <source>
        <dbReference type="ARBA" id="ARBA00022692"/>
    </source>
</evidence>
<dbReference type="Pfam" id="PF02535">
    <property type="entry name" value="Zip"/>
    <property type="match status" value="1"/>
</dbReference>
<evidence type="ECO:0000256" key="2">
    <source>
        <dbReference type="ARBA" id="ARBA00006939"/>
    </source>
</evidence>
<feature type="transmembrane region" description="Helical" evidence="12">
    <location>
        <begin position="293"/>
        <end position="316"/>
    </location>
</feature>
<reference evidence="14" key="2">
    <citation type="submission" date="2025-09" db="UniProtKB">
        <authorList>
            <consortium name="Ensembl"/>
        </authorList>
    </citation>
    <scope>IDENTIFICATION</scope>
</reference>
<dbReference type="Proteomes" id="UP000694404">
    <property type="component" value="Unplaced"/>
</dbReference>
<evidence type="ECO:0000256" key="11">
    <source>
        <dbReference type="SAM" id="MobiDB-lite"/>
    </source>
</evidence>
<dbReference type="AlphaFoldDB" id="A0A8C0J279"/>
<dbReference type="InterPro" id="IPR050799">
    <property type="entry name" value="ZIP_Transporter"/>
</dbReference>
<reference evidence="14" key="1">
    <citation type="submission" date="2025-08" db="UniProtKB">
        <authorList>
            <consortium name="Ensembl"/>
        </authorList>
    </citation>
    <scope>IDENTIFICATION</scope>
</reference>
<name>A0A8C0J279_CHEAB</name>
<evidence type="ECO:0000259" key="13">
    <source>
        <dbReference type="Pfam" id="PF18292"/>
    </source>
</evidence>
<evidence type="ECO:0000256" key="9">
    <source>
        <dbReference type="ARBA" id="ARBA00042777"/>
    </source>
</evidence>
<accession>A0A8C0J279</accession>
<evidence type="ECO:0000256" key="1">
    <source>
        <dbReference type="ARBA" id="ARBA00004195"/>
    </source>
</evidence>
<dbReference type="InterPro" id="IPR003689">
    <property type="entry name" value="ZIP"/>
</dbReference>
<dbReference type="Ensembl" id="ENSCABT00000028380.1">
    <property type="protein sequence ID" value="ENSCABP00000025903.1"/>
    <property type="gene ID" value="ENSCABG00000019064.1"/>
</dbReference>
<dbReference type="GO" id="GO:0005385">
    <property type="term" value="F:zinc ion transmembrane transporter activity"/>
    <property type="evidence" value="ECO:0007669"/>
    <property type="project" value="TreeGrafter"/>
</dbReference>
<dbReference type="OMA" id="QGACRTI"/>
<dbReference type="GO" id="GO:0030003">
    <property type="term" value="P:intracellular monoatomic cation homeostasis"/>
    <property type="evidence" value="ECO:0007669"/>
    <property type="project" value="TreeGrafter"/>
</dbReference>
<evidence type="ECO:0000256" key="4">
    <source>
        <dbReference type="ARBA" id="ARBA00022843"/>
    </source>
</evidence>
<keyword evidence="5 12" id="KW-1133">Transmembrane helix</keyword>
<proteinExistence type="inferred from homology"/>
<dbReference type="Pfam" id="PF18292">
    <property type="entry name" value="ZIP4_domain"/>
    <property type="match status" value="1"/>
</dbReference>
<dbReference type="GeneTree" id="ENSGT00940000160042"/>
<dbReference type="InterPro" id="IPR041137">
    <property type="entry name" value="ZIP4_N"/>
</dbReference>
<dbReference type="GO" id="GO:0005886">
    <property type="term" value="C:plasma membrane"/>
    <property type="evidence" value="ECO:0007669"/>
    <property type="project" value="TreeGrafter"/>
</dbReference>
<feature type="domain" description="Zinc transporter ZIP4 N-terminal" evidence="13">
    <location>
        <begin position="54"/>
        <end position="180"/>
    </location>
</feature>
<keyword evidence="15" id="KW-1185">Reference proteome</keyword>
<keyword evidence="4" id="KW-0832">Ubl conjugation</keyword>
<sequence>MSPRGAPALSRRQAWQGRAGIAGQGRAGLAGQGRPVTQWALQAPGHSPSLSPQGSCISVPDIFVLVGKAETGNANLTATELLRLGAGMLLYLTDPTATCAAVRGGQWAAEAGAFLTSFSSGNPALGWEWELFSSAVSPQPCLDAGHVLQKSTAVSGQVAADVAGQVLVTIMYHVLLGDCFHALPPPHYFLGYIFRRYGNESQNLTLAGESGQPWQGVTEGSVPPPPAPSSSFQRPGNLTNRDVHIYSLDPGAGISGSDFTSLSPALIQQQLSRACSGRHLSAPGGQLTVAERYIYGSLATLVICLCALLGIVLLLCSACASAYPYIIQGFVSLAVGSLTGDALLHLIPQVSSWASPGWLCVWARGEVPGWLDLGQRVPGWLGLGGWGPQAAGGLSSGRGPALTAPCSAEQRMIPYMITIGDAIHNFADGLAVGAAFSTSWKTGLATSLAVLCHELPHELGDFAALLHAGLSVKKALLLNFSSALTAFLGLYIALSVTTGEEFQAWIFTVATGLFLYVALCDMVSDLHAGFPCPRTPALPPCPARERGKVGALIQGSC</sequence>
<dbReference type="GO" id="GO:0071578">
    <property type="term" value="P:zinc ion import across plasma membrane"/>
    <property type="evidence" value="ECO:0007669"/>
    <property type="project" value="TreeGrafter"/>
</dbReference>
<comment type="subcellular location">
    <subcellularLocation>
        <location evidence="1">Recycling endosome membrane</location>
        <topology evidence="1">Multi-pass membrane protein</topology>
    </subcellularLocation>
</comment>
<dbReference type="GO" id="GO:0140410">
    <property type="term" value="F:monoatomic cation:bicarbonate symporter activity"/>
    <property type="evidence" value="ECO:0007669"/>
    <property type="project" value="TreeGrafter"/>
</dbReference>
<dbReference type="PANTHER" id="PTHR12191">
    <property type="entry name" value="SOLUTE CARRIER FAMILY 39"/>
    <property type="match status" value="1"/>
</dbReference>
<evidence type="ECO:0000256" key="8">
    <source>
        <dbReference type="ARBA" id="ARBA00041703"/>
    </source>
</evidence>
<evidence type="ECO:0000256" key="5">
    <source>
        <dbReference type="ARBA" id="ARBA00022989"/>
    </source>
</evidence>
<keyword evidence="3 12" id="KW-0812">Transmembrane</keyword>
<evidence type="ECO:0000313" key="14">
    <source>
        <dbReference type="Ensembl" id="ENSCABP00000025903.1"/>
    </source>
</evidence>